<dbReference type="PANTHER" id="PTHR33678:SF1">
    <property type="entry name" value="BLL1576 PROTEIN"/>
    <property type="match status" value="1"/>
</dbReference>
<feature type="domain" description="Transposase IS66 central" evidence="1">
    <location>
        <begin position="2"/>
        <end position="57"/>
    </location>
</feature>
<sequence>MIARSTLAQWVGQAGVQLQSLVDALREAVLAESVIHADEPPVQMLAPGEKKAHRAYV</sequence>
<evidence type="ECO:0000313" key="3">
    <source>
        <dbReference type="Proteomes" id="UP000327191"/>
    </source>
</evidence>
<dbReference type="InterPro" id="IPR052344">
    <property type="entry name" value="Transposase-related"/>
</dbReference>
<evidence type="ECO:0000313" key="2">
    <source>
        <dbReference type="EMBL" id="VVP80254.1"/>
    </source>
</evidence>
<reference evidence="2 3" key="1">
    <citation type="submission" date="2019-09" db="EMBL/GenBank/DDBJ databases">
        <authorList>
            <person name="Chandra G."/>
            <person name="Truman W A."/>
        </authorList>
    </citation>
    <scope>NUCLEOTIDE SEQUENCE [LARGE SCALE GENOMIC DNA]</scope>
    <source>
        <strain evidence="2">PS938</strain>
    </source>
</reference>
<name>A0A5E7S2C4_PSEFL</name>
<accession>A0A5E7S2C4</accession>
<dbReference type="InterPro" id="IPR004291">
    <property type="entry name" value="Transposase_IS66_central"/>
</dbReference>
<dbReference type="EMBL" id="CABVJE010000002">
    <property type="protein sequence ID" value="VVP80254.1"/>
    <property type="molecule type" value="Genomic_DNA"/>
</dbReference>
<dbReference type="AlphaFoldDB" id="A0A5E7S2C4"/>
<organism evidence="2 3">
    <name type="scientific">Pseudomonas fluorescens</name>
    <dbReference type="NCBI Taxonomy" id="294"/>
    <lineage>
        <taxon>Bacteria</taxon>
        <taxon>Pseudomonadati</taxon>
        <taxon>Pseudomonadota</taxon>
        <taxon>Gammaproteobacteria</taxon>
        <taxon>Pseudomonadales</taxon>
        <taxon>Pseudomonadaceae</taxon>
        <taxon>Pseudomonas</taxon>
    </lineage>
</organism>
<dbReference type="PANTHER" id="PTHR33678">
    <property type="entry name" value="BLL1576 PROTEIN"/>
    <property type="match status" value="1"/>
</dbReference>
<protein>
    <recommendedName>
        <fullName evidence="1">Transposase IS66 central domain-containing protein</fullName>
    </recommendedName>
</protein>
<evidence type="ECO:0000259" key="1">
    <source>
        <dbReference type="Pfam" id="PF03050"/>
    </source>
</evidence>
<dbReference type="Proteomes" id="UP000327191">
    <property type="component" value="Unassembled WGS sequence"/>
</dbReference>
<gene>
    <name evidence="2" type="ORF">PS938_00611</name>
</gene>
<dbReference type="Pfam" id="PF03050">
    <property type="entry name" value="DDE_Tnp_IS66"/>
    <property type="match status" value="1"/>
</dbReference>
<proteinExistence type="predicted"/>